<evidence type="ECO:0000313" key="2">
    <source>
        <dbReference type="EMBL" id="KRN32235.1"/>
    </source>
</evidence>
<dbReference type="CDD" id="cd00077">
    <property type="entry name" value="HDc"/>
    <property type="match status" value="1"/>
</dbReference>
<dbReference type="PATRIC" id="fig|1123500.6.peg.589"/>
<dbReference type="PANTHER" id="PTHR33594">
    <property type="entry name" value="SUPERFAMILY HYDROLASE, PUTATIVE (AFU_ORTHOLOGUE AFUA_1G03035)-RELATED"/>
    <property type="match status" value="1"/>
</dbReference>
<dbReference type="AlphaFoldDB" id="A0A0R2FX43"/>
<protein>
    <submittedName>
        <fullName evidence="2">Hydrolase</fullName>
    </submittedName>
</protein>
<dbReference type="RefSeq" id="WP_022791615.1">
    <property type="nucleotide sequence ID" value="NZ_ATUU01000002.1"/>
</dbReference>
<dbReference type="STRING" id="1123500.GCA_000420365_00851"/>
<organism evidence="2 3">
    <name type="scientific">Weissella halotolerans DSM 20190</name>
    <dbReference type="NCBI Taxonomy" id="1123500"/>
    <lineage>
        <taxon>Bacteria</taxon>
        <taxon>Bacillati</taxon>
        <taxon>Bacillota</taxon>
        <taxon>Bacilli</taxon>
        <taxon>Lactobacillales</taxon>
        <taxon>Lactobacillaceae</taxon>
        <taxon>Weissella</taxon>
    </lineage>
</organism>
<dbReference type="EMBL" id="JQAX01000002">
    <property type="protein sequence ID" value="KRN32235.1"/>
    <property type="molecule type" value="Genomic_DNA"/>
</dbReference>
<dbReference type="FunCoup" id="A0A0R2FX43">
    <property type="interactions" value="59"/>
</dbReference>
<dbReference type="GO" id="GO:0016787">
    <property type="term" value="F:hydrolase activity"/>
    <property type="evidence" value="ECO:0007669"/>
    <property type="project" value="UniProtKB-KW"/>
</dbReference>
<dbReference type="eggNOG" id="COG1418">
    <property type="taxonomic scope" value="Bacteria"/>
</dbReference>
<dbReference type="Gene3D" id="1.10.472.50">
    <property type="entry name" value="HD-domain/PDEase-like"/>
    <property type="match status" value="1"/>
</dbReference>
<dbReference type="PANTHER" id="PTHR33594:SF1">
    <property type="entry name" value="HD_PDEASE DOMAIN-CONTAINING PROTEIN"/>
    <property type="match status" value="1"/>
</dbReference>
<keyword evidence="2" id="KW-0378">Hydrolase</keyword>
<dbReference type="OrthoDB" id="9797344at2"/>
<evidence type="ECO:0000313" key="3">
    <source>
        <dbReference type="Proteomes" id="UP000051296"/>
    </source>
</evidence>
<reference evidence="2 3" key="1">
    <citation type="journal article" date="2015" name="Genome Announc.">
        <title>Expanding the biotechnology potential of lactobacilli through comparative genomics of 213 strains and associated genera.</title>
        <authorList>
            <person name="Sun Z."/>
            <person name="Harris H.M."/>
            <person name="McCann A."/>
            <person name="Guo C."/>
            <person name="Argimon S."/>
            <person name="Zhang W."/>
            <person name="Yang X."/>
            <person name="Jeffery I.B."/>
            <person name="Cooney J.C."/>
            <person name="Kagawa T.F."/>
            <person name="Liu W."/>
            <person name="Song Y."/>
            <person name="Salvetti E."/>
            <person name="Wrobel A."/>
            <person name="Rasinkangas P."/>
            <person name="Parkhill J."/>
            <person name="Rea M.C."/>
            <person name="O'Sullivan O."/>
            <person name="Ritari J."/>
            <person name="Douillard F.P."/>
            <person name="Paul Ross R."/>
            <person name="Yang R."/>
            <person name="Briner A.E."/>
            <person name="Felis G.E."/>
            <person name="de Vos W.M."/>
            <person name="Barrangou R."/>
            <person name="Klaenhammer T.R."/>
            <person name="Caufield P.W."/>
            <person name="Cui Y."/>
            <person name="Zhang H."/>
            <person name="O'Toole P.W."/>
        </authorList>
    </citation>
    <scope>NUCLEOTIDE SEQUENCE [LARGE SCALE GENOMIC DNA]</scope>
    <source>
        <strain evidence="2 3">DSM 20190</strain>
    </source>
</reference>
<evidence type="ECO:0000259" key="1">
    <source>
        <dbReference type="SMART" id="SM00471"/>
    </source>
</evidence>
<dbReference type="Proteomes" id="UP000051296">
    <property type="component" value="Unassembled WGS sequence"/>
</dbReference>
<feature type="domain" description="HD/PDEase" evidence="1">
    <location>
        <begin position="28"/>
        <end position="145"/>
    </location>
</feature>
<keyword evidence="3" id="KW-1185">Reference proteome</keyword>
<proteinExistence type="predicted"/>
<dbReference type="SUPFAM" id="SSF109604">
    <property type="entry name" value="HD-domain/PDEase-like"/>
    <property type="match status" value="1"/>
</dbReference>
<gene>
    <name evidence="2" type="ORF">IV68_GL000585</name>
</gene>
<comment type="caution">
    <text evidence="2">The sequence shown here is derived from an EMBL/GenBank/DDBJ whole genome shotgun (WGS) entry which is preliminary data.</text>
</comment>
<dbReference type="SMART" id="SM00471">
    <property type="entry name" value="HDc"/>
    <property type="match status" value="1"/>
</dbReference>
<dbReference type="Pfam" id="PF01966">
    <property type="entry name" value="HD"/>
    <property type="match status" value="1"/>
</dbReference>
<name>A0A0R2FX43_9LACO</name>
<dbReference type="InParanoid" id="A0A0R2FX43"/>
<dbReference type="InterPro" id="IPR006674">
    <property type="entry name" value="HD_domain"/>
</dbReference>
<accession>A0A0R2FX43</accession>
<dbReference type="Gene3D" id="1.20.58.1910">
    <property type="match status" value="1"/>
</dbReference>
<sequence length="226" mass="25423">MTGQLTPVQARQLASLNEYMQVALKGDNSGHDVTHIKRVVKLAQHLLTTEPSANAFITLAAATLHDVYDDKLVANVGKAKTELAQFMTAQNVSLHDQTAIFYIIDNMSWSKQRFGQAEPLDLNGQIVQDADRLEAMGMIAVTRVIAYGYQAGHVLYDPAIKPRQLKTKAEYRSADGETMINHFYEKLFLLKDYLNTNEGKRIGKIRDQAMHTFVSQFEAEWAGKDY</sequence>
<dbReference type="InterPro" id="IPR003607">
    <property type="entry name" value="HD/PDEase_dom"/>
</dbReference>